<reference evidence="4 5" key="1">
    <citation type="submission" date="2019-05" db="EMBL/GenBank/DDBJ databases">
        <title>Genome sequence of Cellulomonas hominis strain CS1.</title>
        <authorList>
            <person name="Belmont J."/>
            <person name="Maclea K.S."/>
        </authorList>
    </citation>
    <scope>NUCLEOTIDE SEQUENCE [LARGE SCALE GENOMIC DNA]</scope>
    <source>
        <strain evidence="4 5">CS1</strain>
    </source>
</reference>
<evidence type="ECO:0000313" key="5">
    <source>
        <dbReference type="Proteomes" id="UP000308121"/>
    </source>
</evidence>
<organism evidence="4 5">
    <name type="scientific">Cellulomonas hominis</name>
    <dbReference type="NCBI Taxonomy" id="156981"/>
    <lineage>
        <taxon>Bacteria</taxon>
        <taxon>Bacillati</taxon>
        <taxon>Actinomycetota</taxon>
        <taxon>Actinomycetes</taxon>
        <taxon>Micrococcales</taxon>
        <taxon>Cellulomonadaceae</taxon>
        <taxon>Cellulomonas</taxon>
    </lineage>
</organism>
<dbReference type="PANTHER" id="PTHR46268:SF6">
    <property type="entry name" value="UNIVERSAL STRESS PROTEIN UP12"/>
    <property type="match status" value="1"/>
</dbReference>
<comment type="caution">
    <text evidence="4">The sequence shown here is derived from an EMBL/GenBank/DDBJ whole genome shotgun (WGS) entry which is preliminary data.</text>
</comment>
<dbReference type="EMBL" id="SZYE01000071">
    <property type="protein sequence ID" value="TKR23626.1"/>
    <property type="molecule type" value="Genomic_DNA"/>
</dbReference>
<feature type="region of interest" description="Disordered" evidence="2">
    <location>
        <begin position="302"/>
        <end position="322"/>
    </location>
</feature>
<evidence type="ECO:0000256" key="2">
    <source>
        <dbReference type="SAM" id="MobiDB-lite"/>
    </source>
</evidence>
<dbReference type="SUPFAM" id="SSF52402">
    <property type="entry name" value="Adenine nucleotide alpha hydrolases-like"/>
    <property type="match status" value="2"/>
</dbReference>
<feature type="domain" description="UspA" evidence="3">
    <location>
        <begin position="161"/>
        <end position="302"/>
    </location>
</feature>
<feature type="compositionally biased region" description="Basic and acidic residues" evidence="2">
    <location>
        <begin position="311"/>
        <end position="322"/>
    </location>
</feature>
<accession>A0A7Z8JYR4</accession>
<dbReference type="AlphaFoldDB" id="A0A7Z8JYR4"/>
<dbReference type="InterPro" id="IPR006016">
    <property type="entry name" value="UspA"/>
</dbReference>
<evidence type="ECO:0000313" key="4">
    <source>
        <dbReference type="EMBL" id="TKR23626.1"/>
    </source>
</evidence>
<dbReference type="OrthoDB" id="3174546at2"/>
<protein>
    <submittedName>
        <fullName evidence="4">Universal stress protein</fullName>
    </submittedName>
</protein>
<evidence type="ECO:0000259" key="3">
    <source>
        <dbReference type="Pfam" id="PF00582"/>
    </source>
</evidence>
<gene>
    <name evidence="4" type="ORF">FA014_10290</name>
</gene>
<name>A0A7Z8JYR4_9CELL</name>
<sequence>MVEVSPSWTEVREMDDRVVVGYDTSAESIAAVRWAATQAATRGWALDVVHVWGFAGQEGGGAGESWLGREVQAQVRQVADEGARIAAEAEPAADVRAVVRHGPPARVLVDEAADARMIVVGRRGAGLVNALVGSAATGVLHRARCPVVVVPATTRAGAGRDPVLVGFDGSPESFRALEAACEQATHLGTGVSVVTAWTVAVETAGPAYWALTYPQRTPAEVALEEAERVLERARSWAASRRDVEVTFDLAEGRPAQALVRRSRHASLLVVGTRGRGGLASLVLGSTSRPVVQRAECPVLVTRGAEAVPEQDPPRPERATASA</sequence>
<dbReference type="InterPro" id="IPR014729">
    <property type="entry name" value="Rossmann-like_a/b/a_fold"/>
</dbReference>
<dbReference type="PRINTS" id="PR01438">
    <property type="entry name" value="UNVRSLSTRESS"/>
</dbReference>
<feature type="domain" description="UspA" evidence="3">
    <location>
        <begin position="16"/>
        <end position="151"/>
    </location>
</feature>
<dbReference type="InterPro" id="IPR006015">
    <property type="entry name" value="Universal_stress_UspA"/>
</dbReference>
<dbReference type="Pfam" id="PF00582">
    <property type="entry name" value="Usp"/>
    <property type="match status" value="2"/>
</dbReference>
<dbReference type="Gene3D" id="3.40.50.620">
    <property type="entry name" value="HUPs"/>
    <property type="match status" value="2"/>
</dbReference>
<proteinExistence type="inferred from homology"/>
<dbReference type="Proteomes" id="UP000308121">
    <property type="component" value="Unassembled WGS sequence"/>
</dbReference>
<evidence type="ECO:0000256" key="1">
    <source>
        <dbReference type="ARBA" id="ARBA00008791"/>
    </source>
</evidence>
<dbReference type="PANTHER" id="PTHR46268">
    <property type="entry name" value="STRESS RESPONSE PROTEIN NHAX"/>
    <property type="match status" value="1"/>
</dbReference>
<comment type="similarity">
    <text evidence="1">Belongs to the universal stress protein A family.</text>
</comment>
<dbReference type="CDD" id="cd23659">
    <property type="entry name" value="USP_At3g01520-like"/>
    <property type="match status" value="1"/>
</dbReference>